<dbReference type="EMBL" id="DS178269">
    <property type="protein sequence ID" value="EFP78000.1"/>
    <property type="molecule type" value="Genomic_DNA"/>
</dbReference>
<dbReference type="Proteomes" id="UP000008783">
    <property type="component" value="Unassembled WGS sequence"/>
</dbReference>
<protein>
    <submittedName>
        <fullName evidence="2">Uncharacterized protein</fullName>
    </submittedName>
</protein>
<dbReference type="GeneID" id="10541309"/>
<dbReference type="VEuPathDB" id="FungiDB:PGTG_03956"/>
<feature type="region of interest" description="Disordered" evidence="1">
    <location>
        <begin position="92"/>
        <end position="127"/>
    </location>
</feature>
<dbReference type="STRING" id="418459.E3K125"/>
<name>E3K125_PUCGT</name>
<organism evidence="2 3">
    <name type="scientific">Puccinia graminis f. sp. tritici (strain CRL 75-36-700-3 / race SCCL)</name>
    <name type="common">Black stem rust fungus</name>
    <dbReference type="NCBI Taxonomy" id="418459"/>
    <lineage>
        <taxon>Eukaryota</taxon>
        <taxon>Fungi</taxon>
        <taxon>Dikarya</taxon>
        <taxon>Basidiomycota</taxon>
        <taxon>Pucciniomycotina</taxon>
        <taxon>Pucciniomycetes</taxon>
        <taxon>Pucciniales</taxon>
        <taxon>Pucciniaceae</taxon>
        <taxon>Puccinia</taxon>
    </lineage>
</organism>
<dbReference type="KEGG" id="pgr:PGTG_03956"/>
<feature type="compositionally biased region" description="Basic and acidic residues" evidence="1">
    <location>
        <begin position="26"/>
        <end position="38"/>
    </location>
</feature>
<evidence type="ECO:0000313" key="3">
    <source>
        <dbReference type="Proteomes" id="UP000008783"/>
    </source>
</evidence>
<evidence type="ECO:0000313" key="2">
    <source>
        <dbReference type="EMBL" id="EFP78000.1"/>
    </source>
</evidence>
<proteinExistence type="predicted"/>
<accession>E3K125</accession>
<dbReference type="AlphaFoldDB" id="E3K125"/>
<sequence length="127" mass="13671">MAGKAQDYLAQGQSELADTANTAQSHAEDAAKKVQSSAERDVDLIWMIGSLWLNGHANRDESNISPSRETRTQELAFDPRVFVFTPQSLLPLPSPSQPGPCLSTWPASPVSPADHTAKTLRISSTGL</sequence>
<keyword evidence="3" id="KW-1185">Reference proteome</keyword>
<dbReference type="RefSeq" id="XP_003322419.1">
    <property type="nucleotide sequence ID" value="XM_003322371.1"/>
</dbReference>
<evidence type="ECO:0000256" key="1">
    <source>
        <dbReference type="SAM" id="MobiDB-lite"/>
    </source>
</evidence>
<gene>
    <name evidence="2" type="ORF">PGTG_03956</name>
</gene>
<reference key="1">
    <citation type="submission" date="2007-01" db="EMBL/GenBank/DDBJ databases">
        <title>The Genome Sequence of Puccinia graminis f. sp. tritici Strain CRL 75-36-700-3.</title>
        <authorList>
            <consortium name="The Broad Institute Genome Sequencing Platform"/>
            <person name="Birren B."/>
            <person name="Lander E."/>
            <person name="Galagan J."/>
            <person name="Nusbaum C."/>
            <person name="Devon K."/>
            <person name="Cuomo C."/>
            <person name="Jaffe D."/>
            <person name="Butler J."/>
            <person name="Alvarez P."/>
            <person name="Gnerre S."/>
            <person name="Grabherr M."/>
            <person name="Mauceli E."/>
            <person name="Brockman W."/>
            <person name="Young S."/>
            <person name="LaButti K."/>
            <person name="Sykes S."/>
            <person name="DeCaprio D."/>
            <person name="Crawford M."/>
            <person name="Koehrsen M."/>
            <person name="Engels R."/>
            <person name="Montgomery P."/>
            <person name="Pearson M."/>
            <person name="Howarth C."/>
            <person name="Larson L."/>
            <person name="White J."/>
            <person name="Zeng Q."/>
            <person name="Kodira C."/>
            <person name="Yandava C."/>
            <person name="Alvarado L."/>
            <person name="O'Leary S."/>
            <person name="Szabo L."/>
            <person name="Dean R."/>
            <person name="Schein J."/>
        </authorList>
    </citation>
    <scope>NUCLEOTIDE SEQUENCE</scope>
    <source>
        <strain>CRL 75-36-700-3</strain>
    </source>
</reference>
<feature type="compositionally biased region" description="Polar residues" evidence="1">
    <location>
        <begin position="16"/>
        <end position="25"/>
    </location>
</feature>
<feature type="region of interest" description="Disordered" evidence="1">
    <location>
        <begin position="16"/>
        <end position="38"/>
    </location>
</feature>
<dbReference type="InParanoid" id="E3K125"/>
<reference evidence="3" key="2">
    <citation type="journal article" date="2011" name="Proc. Natl. Acad. Sci. U.S.A.">
        <title>Obligate biotrophy features unraveled by the genomic analysis of rust fungi.</title>
        <authorList>
            <person name="Duplessis S."/>
            <person name="Cuomo C.A."/>
            <person name="Lin Y.-C."/>
            <person name="Aerts A."/>
            <person name="Tisserant E."/>
            <person name="Veneault-Fourrey C."/>
            <person name="Joly D.L."/>
            <person name="Hacquard S."/>
            <person name="Amselem J."/>
            <person name="Cantarel B.L."/>
            <person name="Chiu R."/>
            <person name="Coutinho P.M."/>
            <person name="Feau N."/>
            <person name="Field M."/>
            <person name="Frey P."/>
            <person name="Gelhaye E."/>
            <person name="Goldberg J."/>
            <person name="Grabherr M.G."/>
            <person name="Kodira C.D."/>
            <person name="Kohler A."/>
            <person name="Kuees U."/>
            <person name="Lindquist E.A."/>
            <person name="Lucas S.M."/>
            <person name="Mago R."/>
            <person name="Mauceli E."/>
            <person name="Morin E."/>
            <person name="Murat C."/>
            <person name="Pangilinan J.L."/>
            <person name="Park R."/>
            <person name="Pearson M."/>
            <person name="Quesneville H."/>
            <person name="Rouhier N."/>
            <person name="Sakthikumar S."/>
            <person name="Salamov A.A."/>
            <person name="Schmutz J."/>
            <person name="Selles B."/>
            <person name="Shapiro H."/>
            <person name="Tanguay P."/>
            <person name="Tuskan G.A."/>
            <person name="Henrissat B."/>
            <person name="Van de Peer Y."/>
            <person name="Rouze P."/>
            <person name="Ellis J.G."/>
            <person name="Dodds P.N."/>
            <person name="Schein J.E."/>
            <person name="Zhong S."/>
            <person name="Hamelin R.C."/>
            <person name="Grigoriev I.V."/>
            <person name="Szabo L.J."/>
            <person name="Martin F."/>
        </authorList>
    </citation>
    <scope>NUCLEOTIDE SEQUENCE [LARGE SCALE GENOMIC DNA]</scope>
    <source>
        <strain evidence="3">CRL 75-36-700-3 / race SCCL</strain>
    </source>
</reference>
<dbReference type="HOGENOM" id="CLU_1971616_0_0_1"/>
<dbReference type="OrthoDB" id="19394at2759"/>